<proteinExistence type="predicted"/>
<gene>
    <name evidence="4" type="primary">LOC104763328</name>
</gene>
<accession>A0ABM0XF39</accession>
<feature type="compositionally biased region" description="Polar residues" evidence="1">
    <location>
        <begin position="241"/>
        <end position="257"/>
    </location>
</feature>
<name>A0ABM0XF39_CAMSA</name>
<dbReference type="Pfam" id="PF22936">
    <property type="entry name" value="Pol_BBD"/>
    <property type="match status" value="1"/>
</dbReference>
<evidence type="ECO:0000313" key="4">
    <source>
        <dbReference type="RefSeq" id="XP_010485017.1"/>
    </source>
</evidence>
<dbReference type="PANTHER" id="PTHR47481:SF22">
    <property type="entry name" value="RETROTRANSPOSON GAG DOMAIN-CONTAINING PROTEIN"/>
    <property type="match status" value="1"/>
</dbReference>
<dbReference type="PANTHER" id="PTHR47481">
    <property type="match status" value="1"/>
</dbReference>
<feature type="domain" description="Retrovirus-related Pol polyprotein from transposon TNT 1-94-like beta-barrel" evidence="2">
    <location>
        <begin position="324"/>
        <end position="401"/>
    </location>
</feature>
<keyword evidence="3" id="KW-1185">Reference proteome</keyword>
<dbReference type="Proteomes" id="UP000694864">
    <property type="component" value="Chromosome 18"/>
</dbReference>
<dbReference type="SUPFAM" id="SSF57756">
    <property type="entry name" value="Retrovirus zinc finger-like domains"/>
    <property type="match status" value="1"/>
</dbReference>
<reference evidence="3" key="1">
    <citation type="journal article" date="2014" name="Nat. Commun.">
        <title>The emerging biofuel crop Camelina sativa retains a highly undifferentiated hexaploid genome structure.</title>
        <authorList>
            <person name="Kagale S."/>
            <person name="Koh C."/>
            <person name="Nixon J."/>
            <person name="Bollina V."/>
            <person name="Clarke W.E."/>
            <person name="Tuteja R."/>
            <person name="Spillane C."/>
            <person name="Robinson S.J."/>
            <person name="Links M.G."/>
            <person name="Clarke C."/>
            <person name="Higgins E.E."/>
            <person name="Huebert T."/>
            <person name="Sharpe A.G."/>
            <person name="Parkin I.A."/>
        </authorList>
    </citation>
    <scope>NUCLEOTIDE SEQUENCE [LARGE SCALE GENOMIC DNA]</scope>
    <source>
        <strain evidence="3">cv. DH55</strain>
    </source>
</reference>
<dbReference type="InterPro" id="IPR036875">
    <property type="entry name" value="Znf_CCHC_sf"/>
</dbReference>
<dbReference type="GeneID" id="104763328"/>
<dbReference type="InterPro" id="IPR054722">
    <property type="entry name" value="PolX-like_BBD"/>
</dbReference>
<evidence type="ECO:0000313" key="3">
    <source>
        <dbReference type="Proteomes" id="UP000694864"/>
    </source>
</evidence>
<evidence type="ECO:0000256" key="1">
    <source>
        <dbReference type="SAM" id="MobiDB-lite"/>
    </source>
</evidence>
<dbReference type="Pfam" id="PF14223">
    <property type="entry name" value="Retrotran_gag_2"/>
    <property type="match status" value="1"/>
</dbReference>
<reference evidence="4" key="2">
    <citation type="submission" date="2025-08" db="UniProtKB">
        <authorList>
            <consortium name="RefSeq"/>
        </authorList>
    </citation>
    <scope>IDENTIFICATION</scope>
    <source>
        <tissue evidence="4">Leaf</tissue>
    </source>
</reference>
<dbReference type="RefSeq" id="XP_010485017.1">
    <property type="nucleotide sequence ID" value="XM_010486715.1"/>
</dbReference>
<protein>
    <submittedName>
        <fullName evidence="4">Uncharacterized protein LOC104763328</fullName>
    </submittedName>
</protein>
<sequence>MADQTEAIPLNTQTILHVNMSSVTKLTSDNYLMWSIQVHALLDGYDLAGHIDGSRPQPTPTVTNNGVTTANPDHASWRRQDKLLYSGLLGTVSLTLQPLLSKAQTAAEIWRTLAYTFAKPSRSHVQQIKTHIKYWSKGTKSIDEYFQGLTTRFDQLALLGKPLDHDDQIEHVLGGLPEEYKNVIDQVEGRDVSPTLTALHEKLQSKEAKLLAISSSPAELPASANFANNRSRFSPDKQHQRQGQNWSNNQNPQYQRGNRNDNRFTKGYQGRCQICEIHGHSAKRCPQLANSQPALLPNLMPQQYRPWQPQANLALGYPHPADPWVLESGATHHMTSDLQNLALHQPYNGDNSIVIGDGSALKITHTGSIPLSYPSGQLRLNNVFFVPHLHKNLISVYRLCNSNKVTVEFSPTSFQVKDLKTWTPLLQGRTKGELYEWPVASTPYASFFTTTSTKPSLTD</sequence>
<feature type="region of interest" description="Disordered" evidence="1">
    <location>
        <begin position="227"/>
        <end position="265"/>
    </location>
</feature>
<evidence type="ECO:0000259" key="2">
    <source>
        <dbReference type="Pfam" id="PF22936"/>
    </source>
</evidence>
<organism evidence="3 4">
    <name type="scientific">Camelina sativa</name>
    <name type="common">False flax</name>
    <name type="synonym">Myagrum sativum</name>
    <dbReference type="NCBI Taxonomy" id="90675"/>
    <lineage>
        <taxon>Eukaryota</taxon>
        <taxon>Viridiplantae</taxon>
        <taxon>Streptophyta</taxon>
        <taxon>Embryophyta</taxon>
        <taxon>Tracheophyta</taxon>
        <taxon>Spermatophyta</taxon>
        <taxon>Magnoliopsida</taxon>
        <taxon>eudicotyledons</taxon>
        <taxon>Gunneridae</taxon>
        <taxon>Pentapetalae</taxon>
        <taxon>rosids</taxon>
        <taxon>malvids</taxon>
        <taxon>Brassicales</taxon>
        <taxon>Brassicaceae</taxon>
        <taxon>Camelineae</taxon>
        <taxon>Camelina</taxon>
    </lineage>
</organism>